<gene>
    <name evidence="3" type="ORF">IJ22_42000</name>
</gene>
<proteinExistence type="predicted"/>
<dbReference type="OrthoDB" id="1706086at2"/>
<reference evidence="3 4" key="2">
    <citation type="journal article" date="2016" name="Genome Announc.">
        <title>Complete Genome Sequences of Two Interactive Moderate Thermophiles, Paenibacillus napthalenovorans 32O-Y and Paenibacillus sp. 32O-W.</title>
        <authorList>
            <person name="Butler R.R.III."/>
            <person name="Wang J."/>
            <person name="Stark B.C."/>
            <person name="Pombert J.F."/>
        </authorList>
    </citation>
    <scope>NUCLEOTIDE SEQUENCE [LARGE SCALE GENOMIC DNA]</scope>
    <source>
        <strain evidence="3 4">32O-Y</strain>
    </source>
</reference>
<dbReference type="KEGG" id="pnp:IJ22_42000"/>
<dbReference type="RefSeq" id="WP_082661029.1">
    <property type="nucleotide sequence ID" value="NZ_CP013652.1"/>
</dbReference>
<reference evidence="4" key="1">
    <citation type="submission" date="2015-12" db="EMBL/GenBank/DDBJ databases">
        <title>Complete genome sequences of two moderately thermophilic Paenibacillus species.</title>
        <authorList>
            <person name="Butler R.III."/>
            <person name="Wang J."/>
            <person name="Stark B.C."/>
            <person name="Pombert J.-F."/>
        </authorList>
    </citation>
    <scope>NUCLEOTIDE SEQUENCE [LARGE SCALE GENOMIC DNA]</scope>
    <source>
        <strain evidence="4">32O-Y</strain>
    </source>
</reference>
<keyword evidence="4" id="KW-1185">Reference proteome</keyword>
<feature type="domain" description="SLH" evidence="2">
    <location>
        <begin position="97"/>
        <end position="160"/>
    </location>
</feature>
<evidence type="ECO:0000256" key="1">
    <source>
        <dbReference type="SAM" id="SignalP"/>
    </source>
</evidence>
<dbReference type="Proteomes" id="UP000061660">
    <property type="component" value="Chromosome"/>
</dbReference>
<feature type="domain" description="SLH" evidence="2">
    <location>
        <begin position="30"/>
        <end position="94"/>
    </location>
</feature>
<accession>A0A0U2M877</accession>
<feature type="chain" id="PRO_5006831225" evidence="1">
    <location>
        <begin position="25"/>
        <end position="1053"/>
    </location>
</feature>
<organism evidence="3 4">
    <name type="scientific">Paenibacillus naphthalenovorans</name>
    <dbReference type="NCBI Taxonomy" id="162209"/>
    <lineage>
        <taxon>Bacteria</taxon>
        <taxon>Bacillati</taxon>
        <taxon>Bacillota</taxon>
        <taxon>Bacilli</taxon>
        <taxon>Bacillales</taxon>
        <taxon>Paenibacillaceae</taxon>
        <taxon>Paenibacillus</taxon>
    </lineage>
</organism>
<evidence type="ECO:0000313" key="4">
    <source>
        <dbReference type="Proteomes" id="UP000061660"/>
    </source>
</evidence>
<evidence type="ECO:0000313" key="3">
    <source>
        <dbReference type="EMBL" id="ALS24496.1"/>
    </source>
</evidence>
<dbReference type="InterPro" id="IPR001119">
    <property type="entry name" value="SLH_dom"/>
</dbReference>
<dbReference type="Pfam" id="PF00395">
    <property type="entry name" value="SLH"/>
    <property type="match status" value="2"/>
</dbReference>
<dbReference type="STRING" id="162209.IJ22_42000"/>
<dbReference type="PROSITE" id="PS51272">
    <property type="entry name" value="SLH"/>
    <property type="match status" value="2"/>
</dbReference>
<dbReference type="EMBL" id="CP013652">
    <property type="protein sequence ID" value="ALS24496.1"/>
    <property type="molecule type" value="Genomic_DNA"/>
</dbReference>
<sequence precursor="true">MKKSLSAILSLAMAFSMFSSVALGAEAAKDSSSFSDLKDLDEATRAKFDALISAGIFDGVSEGVFGLNDKMNRAQFAKVAALIFKLDVDTSLTTSSFSDVKADDPANGYALPYIEALKAAGLTDGYAPGQYNPAGEVTKQELAAFLLRGLGLDAQAKATPGVSDHTVSDWAKGYVALAIERQILTSGPDGTFGGTSAATRDLLVLASYAAQEQFKNLNKPEKASIASAKAIGVQKVEVKLDRDVDTEKATLKLSRGSADVPVTVEWAEDKQSAVLTLTDSKVRAGEYTVTLGGLDAAAVDKTVAKFTAEDEQLKSIDFLTTSDTIAYSSSVVIKLAAKNQYGENASFSGGSYTVYTSLATYKKISRQDDGILALTLDTKSNGDAQQGVSVIPVTVVNNDQHITVSKNFKLGTQPILQKLELGEATYSNKEAKAITGKGDYATFDLNLYDQYGSNIAYDSPDFKENEVNVIWNDYVGQNKSGGTIVDKDIEDNGSNVPRLKISLNDNIDKSGDYTFTVTSQAATATGKVSIKSAKVATKVEIGDSNDVIAAGDYDVYIPIIAYDEQGNQLSVDDLTDDTNRERIKFNISGVENSGNVKIEETGAHKGSIRLKNINGTSKGSVTVTAYIATANAQSTATKTYTISDVRTPDRIREVTPVAKAIIPNAYSSFKYVIQDQYGKQMDYNLGTDKNKNVGTTVNYSVYVALEAPAGENFFYITKDDDSQSNQDGTKPENVLVDATKSFVFSNKDEWANNSFKQLNEGLRIWAKPGAEGKQATLKIQIVKNEDGKDVVLTTTTKQIQGTKVNEDLTYSLNSLGDIYNTKDSKLAESVTNDVYKANVGDPSKSPLKKRINLTVTNAAGDKVAIPDDFIKNVTSSNPNSAVVGKNAAGKWYVLGYKTGTSTITVNYTNLKGESKTVSATVTTKNDPVSIESVVANNKKVKVAASASGNVKVVDEFTANPKGGLGDFEIVDNYGVKVDGLNLINYKNIYGVIFTAQNISLVNSNITDANANKVEISEDGTVTFGSNVAQFDLVLTAPSGKSASTEVQIDRSGS</sequence>
<feature type="signal peptide" evidence="1">
    <location>
        <begin position="1"/>
        <end position="24"/>
    </location>
</feature>
<name>A0A0U2M877_9BACL</name>
<keyword evidence="1" id="KW-0732">Signal</keyword>
<dbReference type="PATRIC" id="fig|162209.4.peg.4446"/>
<protein>
    <submittedName>
        <fullName evidence="3">S-layer protein</fullName>
    </submittedName>
</protein>
<evidence type="ECO:0000259" key="2">
    <source>
        <dbReference type="PROSITE" id="PS51272"/>
    </source>
</evidence>
<dbReference type="AlphaFoldDB" id="A0A0U2M877"/>